<evidence type="ECO:0000256" key="9">
    <source>
        <dbReference type="RuleBase" id="RU364020"/>
    </source>
</evidence>
<evidence type="ECO:0000256" key="10">
    <source>
        <dbReference type="SAM" id="SignalP"/>
    </source>
</evidence>
<keyword evidence="9" id="KW-0735">Signal-anchor</keyword>
<dbReference type="GO" id="GO:0008146">
    <property type="term" value="F:sulfotransferase activity"/>
    <property type="evidence" value="ECO:0007669"/>
    <property type="project" value="InterPro"/>
</dbReference>
<organism evidence="11 12">
    <name type="scientific">Elysia crispata</name>
    <name type="common">lettuce slug</name>
    <dbReference type="NCBI Taxonomy" id="231223"/>
    <lineage>
        <taxon>Eukaryota</taxon>
        <taxon>Metazoa</taxon>
        <taxon>Spiralia</taxon>
        <taxon>Lophotrochozoa</taxon>
        <taxon>Mollusca</taxon>
        <taxon>Gastropoda</taxon>
        <taxon>Heterobranchia</taxon>
        <taxon>Euthyneura</taxon>
        <taxon>Panpulmonata</taxon>
        <taxon>Sacoglossa</taxon>
        <taxon>Placobranchoidea</taxon>
        <taxon>Plakobranchidae</taxon>
        <taxon>Elysia</taxon>
    </lineage>
</organism>
<keyword evidence="6 9" id="KW-0333">Golgi apparatus</keyword>
<keyword evidence="12" id="KW-1185">Reference proteome</keyword>
<dbReference type="Proteomes" id="UP001283361">
    <property type="component" value="Unassembled WGS sequence"/>
</dbReference>
<dbReference type="EMBL" id="JAWDGP010001755">
    <property type="protein sequence ID" value="KAK3788542.1"/>
    <property type="molecule type" value="Genomic_DNA"/>
</dbReference>
<keyword evidence="4" id="KW-0812">Transmembrane</keyword>
<keyword evidence="3 9" id="KW-0808">Transferase</keyword>
<feature type="chain" id="PRO_5042092302" description="Carbohydrate sulfotransferase" evidence="10">
    <location>
        <begin position="18"/>
        <end position="478"/>
    </location>
</feature>
<comment type="caution">
    <text evidence="11">The sequence shown here is derived from an EMBL/GenBank/DDBJ whole genome shotgun (WGS) entry which is preliminary data.</text>
</comment>
<comment type="similarity">
    <text evidence="2 9">Belongs to the sulfotransferase 2 family.</text>
</comment>
<evidence type="ECO:0000313" key="12">
    <source>
        <dbReference type="Proteomes" id="UP001283361"/>
    </source>
</evidence>
<dbReference type="PANTHER" id="PTHR12137">
    <property type="entry name" value="CARBOHYDRATE SULFOTRANSFERASE"/>
    <property type="match status" value="1"/>
</dbReference>
<proteinExistence type="inferred from homology"/>
<protein>
    <recommendedName>
        <fullName evidence="9">Carbohydrate sulfotransferase</fullName>
        <ecNumber evidence="9">2.8.2.-</ecNumber>
    </recommendedName>
</protein>
<evidence type="ECO:0000256" key="5">
    <source>
        <dbReference type="ARBA" id="ARBA00022989"/>
    </source>
</evidence>
<accession>A0AAE1AIY5</accession>
<evidence type="ECO:0000256" key="6">
    <source>
        <dbReference type="ARBA" id="ARBA00023034"/>
    </source>
</evidence>
<keyword evidence="5" id="KW-1133">Transmembrane helix</keyword>
<reference evidence="11" key="1">
    <citation type="journal article" date="2023" name="G3 (Bethesda)">
        <title>A reference genome for the long-term kleptoplast-retaining sea slug Elysia crispata morphotype clarki.</title>
        <authorList>
            <person name="Eastman K.E."/>
            <person name="Pendleton A.L."/>
            <person name="Shaikh M.A."/>
            <person name="Suttiyut T."/>
            <person name="Ogas R."/>
            <person name="Tomko P."/>
            <person name="Gavelis G."/>
            <person name="Widhalm J.R."/>
            <person name="Wisecaver J.H."/>
        </authorList>
    </citation>
    <scope>NUCLEOTIDE SEQUENCE</scope>
    <source>
        <strain evidence="11">ECLA1</strain>
    </source>
</reference>
<dbReference type="GO" id="GO:0016051">
    <property type="term" value="P:carbohydrate biosynthetic process"/>
    <property type="evidence" value="ECO:0007669"/>
    <property type="project" value="InterPro"/>
</dbReference>
<keyword evidence="8 9" id="KW-0325">Glycoprotein</keyword>
<dbReference type="EC" id="2.8.2.-" evidence="9"/>
<keyword evidence="9" id="KW-0119">Carbohydrate metabolism</keyword>
<evidence type="ECO:0000256" key="3">
    <source>
        <dbReference type="ARBA" id="ARBA00022679"/>
    </source>
</evidence>
<evidence type="ECO:0000256" key="2">
    <source>
        <dbReference type="ARBA" id="ARBA00006339"/>
    </source>
</evidence>
<evidence type="ECO:0000256" key="1">
    <source>
        <dbReference type="ARBA" id="ARBA00004323"/>
    </source>
</evidence>
<keyword evidence="7" id="KW-0472">Membrane</keyword>
<dbReference type="AlphaFoldDB" id="A0AAE1AIY5"/>
<feature type="signal peptide" evidence="10">
    <location>
        <begin position="1"/>
        <end position="17"/>
    </location>
</feature>
<dbReference type="InterPro" id="IPR005331">
    <property type="entry name" value="Sulfotransferase"/>
</dbReference>
<dbReference type="Pfam" id="PF03567">
    <property type="entry name" value="Sulfotransfer_2"/>
    <property type="match status" value="1"/>
</dbReference>
<dbReference type="PANTHER" id="PTHR12137:SF54">
    <property type="entry name" value="CARBOHYDRATE SULFOTRANSFERASE"/>
    <property type="match status" value="1"/>
</dbReference>
<evidence type="ECO:0000256" key="8">
    <source>
        <dbReference type="ARBA" id="ARBA00023180"/>
    </source>
</evidence>
<keyword evidence="10" id="KW-0732">Signal</keyword>
<comment type="subcellular location">
    <subcellularLocation>
        <location evidence="1 9">Golgi apparatus membrane</location>
        <topology evidence="1 9">Single-pass type II membrane protein</topology>
    </subcellularLocation>
</comment>
<dbReference type="InterPro" id="IPR018011">
    <property type="entry name" value="Carb_sulfotrans_8-10"/>
</dbReference>
<dbReference type="GO" id="GO:0000139">
    <property type="term" value="C:Golgi membrane"/>
    <property type="evidence" value="ECO:0007669"/>
    <property type="project" value="UniProtKB-SubCell"/>
</dbReference>
<evidence type="ECO:0000256" key="4">
    <source>
        <dbReference type="ARBA" id="ARBA00022692"/>
    </source>
</evidence>
<sequence length="478" mass="54586">MMLLYLLYGAVEQTVISVDDQCISKWSVRPALGAELATHPPQMVNSVEKDVKLPASRVLDAIFMNSSKVAGGWFMECLVLDPTSRQLDILLNRIDHLRRMCRQLGPERWPYTPLRDTLIVNRDHSLLYCPIEKIGSSVWKRVFKILNLIGDGQNASLLSIPSTKAHQGLRKILLRNEVSEDRGKILATYTSFIFVRDPFSRLLSSYLDKLLLPNPLGEQFCRVHIAPFLKRGKAENVKRCHKDLSFADFCSYMAFALTEGLRLDPHFTQISSHCDPCRVAYTFLGKMETFVADTKAILNATGLSFKLITGEKEDFDQENDLSIMHDVIQRTFYYLNRYNISKGDALNRIWQDFQIRGFIPISRRFPYSYHGYRGVFDLEAETINLKDFELSAKAAYGITRSREERRQQRENATIRLFQSVPLTVLHQLATLGGCKSVAQRLYRDVQVGTTSGLFQATPSSMPLPLPWSTITYIHTKAK</sequence>
<evidence type="ECO:0000256" key="7">
    <source>
        <dbReference type="ARBA" id="ARBA00023136"/>
    </source>
</evidence>
<gene>
    <name evidence="11" type="ORF">RRG08_030243</name>
</gene>
<name>A0AAE1AIY5_9GAST</name>
<evidence type="ECO:0000313" key="11">
    <source>
        <dbReference type="EMBL" id="KAK3788542.1"/>
    </source>
</evidence>